<evidence type="ECO:0000313" key="2">
    <source>
        <dbReference type="Proteomes" id="UP000308724"/>
    </source>
</evidence>
<evidence type="ECO:0000313" key="1">
    <source>
        <dbReference type="EMBL" id="TIA35890.1"/>
    </source>
</evidence>
<accession>A0A4T0BMQ0</accession>
<comment type="caution">
    <text evidence="1">The sequence shown here is derived from an EMBL/GenBank/DDBJ whole genome shotgun (WGS) entry which is preliminary data.</text>
</comment>
<organism evidence="1 2">
    <name type="scientific">Aureobasidium pullulans</name>
    <name type="common">Black yeast</name>
    <name type="synonym">Pullularia pullulans</name>
    <dbReference type="NCBI Taxonomy" id="5580"/>
    <lineage>
        <taxon>Eukaryota</taxon>
        <taxon>Fungi</taxon>
        <taxon>Dikarya</taxon>
        <taxon>Ascomycota</taxon>
        <taxon>Pezizomycotina</taxon>
        <taxon>Dothideomycetes</taxon>
        <taxon>Dothideomycetidae</taxon>
        <taxon>Dothideales</taxon>
        <taxon>Saccotheciaceae</taxon>
        <taxon>Aureobasidium</taxon>
    </lineage>
</organism>
<name>A0A4T0BMQ0_AURPU</name>
<sequence length="339" mass="39893">MRENQKTHRPAGHVAKGKLDFAVRSENGLGKLDCLPREIRNMVYGFMVPSIATMAHRTDDSIINRVVLRALVDFPPLRTSKQLCVEFLEIYIRQSGFQESHDGLNFRSPVLETLLQFVDSRIRFRTYAGKLTIEIGTAYLYSEMGGYCEKRRADHESELPRQLKRLWSLHEKYGVPSHKMFIQMDYYEPGELIWRRIFGEGYDRAVPTHLYDKSEWIHKFDNMRSIIHMGDHDASVQALITMTSSTISQVQDYCTSKFNEFRNACTPAEYVLLERLVRKCGRDLRWRVVSFHISMMMIATEFWDAMEEQYNVHHLFDLAESWLDVDWEIEARKDWSDNN</sequence>
<proteinExistence type="predicted"/>
<gene>
    <name evidence="1" type="ORF">D6C78_05820</name>
</gene>
<protein>
    <submittedName>
        <fullName evidence="1">Uncharacterized protein</fullName>
    </submittedName>
</protein>
<dbReference type="EMBL" id="QZBZ01000119">
    <property type="protein sequence ID" value="TIA35890.1"/>
    <property type="molecule type" value="Genomic_DNA"/>
</dbReference>
<reference evidence="1 2" key="1">
    <citation type="submission" date="2018-10" db="EMBL/GenBank/DDBJ databases">
        <title>Fifty Aureobasidium pullulans genomes reveal a recombining polyextremotolerant generalist.</title>
        <authorList>
            <person name="Gostincar C."/>
            <person name="Turk M."/>
            <person name="Zajc J."/>
            <person name="Gunde-Cimerman N."/>
        </authorList>
    </citation>
    <scope>NUCLEOTIDE SEQUENCE [LARGE SCALE GENOMIC DNA]</scope>
    <source>
        <strain evidence="1 2">EXF-1645</strain>
    </source>
</reference>
<dbReference type="Proteomes" id="UP000308724">
    <property type="component" value="Unassembled WGS sequence"/>
</dbReference>
<dbReference type="AlphaFoldDB" id="A0A4T0BMQ0"/>